<gene>
    <name evidence="1" type="ORF">Catovirus_2_29</name>
</gene>
<dbReference type="EMBL" id="KY684084">
    <property type="protein sequence ID" value="ARF09080.1"/>
    <property type="molecule type" value="Genomic_DNA"/>
</dbReference>
<sequence>MKLSNQDLNEIISMKTVIKKPKIHDKIYLTRIQYYYLQLIRNITKFIFIKDENFKKVLIKILDKEKLTENQVSENKKDVIRLVKSNPENLYKFIYKKLSENDIKQMNIIKSHIMCNYDLKCIKCHRLCQKFNLCEKHNKEEGIFEKILSDALKNINLETLKNFFSVLERELLNRMKTLEKLEKREENITYKVNRIKSLIKYCQDNNDDILINIINNFVYYNSKELRKVFNLQGKKYDKKKNDNAVEIIKKYIQENDIKSINKNASNEFKEKQTLETDDKRIGKDAIISNIKYHMNFVNRVIYFIDNNLIQKSDITDIILNINTEYFIEKEISYNTLCTSRTLLFEKLFGSKYNLRNLTTNKYFEDHYYNTNLSLTYDIYGEVYNEHHKIYIPFIININRHNIKLNSSIIKKFYCFISNITFLDIKGLDYDLVIKFMEYISKEKIFFVFGNLL</sequence>
<reference evidence="1" key="1">
    <citation type="journal article" date="2017" name="Science">
        <title>Giant viruses with an expanded complement of translation system components.</title>
        <authorList>
            <person name="Schulz F."/>
            <person name="Yutin N."/>
            <person name="Ivanova N.N."/>
            <person name="Ortega D.R."/>
            <person name="Lee T.K."/>
            <person name="Vierheilig J."/>
            <person name="Daims H."/>
            <person name="Horn M."/>
            <person name="Wagner M."/>
            <person name="Jensen G.J."/>
            <person name="Kyrpides N.C."/>
            <person name="Koonin E.V."/>
            <person name="Woyke T."/>
        </authorList>
    </citation>
    <scope>NUCLEOTIDE SEQUENCE</scope>
    <source>
        <strain evidence="1">CTV1</strain>
    </source>
</reference>
<evidence type="ECO:0000313" key="1">
    <source>
        <dbReference type="EMBL" id="ARF09080.1"/>
    </source>
</evidence>
<accession>A0A1V0SBH7</accession>
<name>A0A1V0SBH7_9VIRU</name>
<organism evidence="1">
    <name type="scientific">Catovirus CTV1</name>
    <dbReference type="NCBI Taxonomy" id="1977631"/>
    <lineage>
        <taxon>Viruses</taxon>
        <taxon>Varidnaviria</taxon>
        <taxon>Bamfordvirae</taxon>
        <taxon>Nucleocytoviricota</taxon>
        <taxon>Megaviricetes</taxon>
        <taxon>Imitervirales</taxon>
        <taxon>Mimiviridae</taxon>
        <taxon>Klosneuvirinae</taxon>
        <taxon>Catovirus</taxon>
    </lineage>
</organism>
<protein>
    <submittedName>
        <fullName evidence="1">Uncharacterized protein</fullName>
    </submittedName>
</protein>
<proteinExistence type="predicted"/>